<reference evidence="2" key="1">
    <citation type="submission" date="2015-01" db="EMBL/GenBank/DDBJ databases">
        <authorList>
            <person name="Aksoy S."/>
            <person name="Warren W."/>
            <person name="Wilson R.K."/>
        </authorList>
    </citation>
    <scope>NUCLEOTIDE SEQUENCE [LARGE SCALE GENOMIC DNA]</scope>
    <source>
        <strain evidence="2">IAEA</strain>
    </source>
</reference>
<organism evidence="1 2">
    <name type="scientific">Glossina palpalis gambiensis</name>
    <dbReference type="NCBI Taxonomy" id="67801"/>
    <lineage>
        <taxon>Eukaryota</taxon>
        <taxon>Metazoa</taxon>
        <taxon>Ecdysozoa</taxon>
        <taxon>Arthropoda</taxon>
        <taxon>Hexapoda</taxon>
        <taxon>Insecta</taxon>
        <taxon>Pterygota</taxon>
        <taxon>Neoptera</taxon>
        <taxon>Endopterygota</taxon>
        <taxon>Diptera</taxon>
        <taxon>Brachycera</taxon>
        <taxon>Muscomorpha</taxon>
        <taxon>Hippoboscoidea</taxon>
        <taxon>Glossinidae</taxon>
        <taxon>Glossina</taxon>
    </lineage>
</organism>
<dbReference type="EMBL" id="JXJN01001321">
    <property type="status" value="NOT_ANNOTATED_CDS"/>
    <property type="molecule type" value="Genomic_DNA"/>
</dbReference>
<evidence type="ECO:0000313" key="1">
    <source>
        <dbReference type="EnsemblMetazoa" id="GPPI003758-PA"/>
    </source>
</evidence>
<dbReference type="VEuPathDB" id="VectorBase:GPPI003758"/>
<proteinExistence type="predicted"/>
<protein>
    <submittedName>
        <fullName evidence="1">Uncharacterized protein</fullName>
    </submittedName>
</protein>
<keyword evidence="2" id="KW-1185">Reference proteome</keyword>
<dbReference type="Proteomes" id="UP000092460">
    <property type="component" value="Unassembled WGS sequence"/>
</dbReference>
<reference evidence="1" key="2">
    <citation type="submission" date="2020-05" db="UniProtKB">
        <authorList>
            <consortium name="EnsemblMetazoa"/>
        </authorList>
    </citation>
    <scope>IDENTIFICATION</scope>
    <source>
        <strain evidence="1">IAEA</strain>
    </source>
</reference>
<evidence type="ECO:0000313" key="2">
    <source>
        <dbReference type="Proteomes" id="UP000092460"/>
    </source>
</evidence>
<sequence length="99" mass="11607">MLTNRKSINTNPFEVYPKNIPQQTLQKFHTIIYTNICESVRKGLLLKRKDSKWSLIQTRQVMLHAAQAIMLATLHSKRSLLAIADNQSYKWVRETLFFS</sequence>
<name>A0A1B0APD0_9MUSC</name>
<accession>A0A1B0APD0</accession>
<dbReference type="EnsemblMetazoa" id="GPPI003758-RA">
    <property type="protein sequence ID" value="GPPI003758-PA"/>
    <property type="gene ID" value="GPPI003758"/>
</dbReference>
<dbReference type="AlphaFoldDB" id="A0A1B0APD0"/>